<sequence>MCLLALPNHARIALRAPATPSAKGPGRVAAALRELEERRYLRRAGAGGELPVVYEVFDTPYEADPRTGETEKVPEFDAPSRQTVRAAHLLISLRDIDRRLTLNGAEALRLAPLVEKWWERGVSSARVRAALAYDWPGPVISAAAHVEACLVQGCPRRPSSAPVTAVEVEWGRPRVLGWKAAVRWGGALVRGLHRHPHHPHRRAALTRPVESARRMPSSPAAASDGPVSERSAHTAHSVRPGTIRGKVRAMRMLLKANIDTEKSNDLIRSGKMPQVVQEILENVKPEASYFTVDHGQRTMLLFFDMKESSQMPSIAERLFLELDARVDYTPVMNPDDLQKGLSELRLS</sequence>
<feature type="region of interest" description="Disordered" evidence="1">
    <location>
        <begin position="193"/>
        <end position="242"/>
    </location>
</feature>
<dbReference type="EMBL" id="AMLP01000123">
    <property type="protein sequence ID" value="ELS55060.1"/>
    <property type="molecule type" value="Genomic_DNA"/>
</dbReference>
<dbReference type="PATRIC" id="fig|1160705.3.peg.3917"/>
<evidence type="ECO:0000313" key="2">
    <source>
        <dbReference type="EMBL" id="ELS55060.1"/>
    </source>
</evidence>
<proteinExistence type="predicted"/>
<protein>
    <submittedName>
        <fullName evidence="2">Uncharacterized protein</fullName>
    </submittedName>
</protein>
<accession>L8PF79</accession>
<evidence type="ECO:0000256" key="1">
    <source>
        <dbReference type="SAM" id="MobiDB-lite"/>
    </source>
</evidence>
<evidence type="ECO:0000313" key="3">
    <source>
        <dbReference type="Proteomes" id="UP000011205"/>
    </source>
</evidence>
<comment type="caution">
    <text evidence="2">The sequence shown here is derived from an EMBL/GenBank/DDBJ whole genome shotgun (WGS) entry which is preliminary data.</text>
</comment>
<feature type="compositionally biased region" description="Low complexity" evidence="1">
    <location>
        <begin position="214"/>
        <end position="223"/>
    </location>
</feature>
<organism evidence="2 3">
    <name type="scientific">Streptomyces viridochromogenes Tue57</name>
    <dbReference type="NCBI Taxonomy" id="1160705"/>
    <lineage>
        <taxon>Bacteria</taxon>
        <taxon>Bacillati</taxon>
        <taxon>Actinomycetota</taxon>
        <taxon>Actinomycetes</taxon>
        <taxon>Kitasatosporales</taxon>
        <taxon>Streptomycetaceae</taxon>
        <taxon>Streptomyces</taxon>
    </lineage>
</organism>
<name>L8PF79_STRVR</name>
<dbReference type="Proteomes" id="UP000011205">
    <property type="component" value="Unassembled WGS sequence"/>
</dbReference>
<dbReference type="AlphaFoldDB" id="L8PF79"/>
<reference evidence="2 3" key="1">
    <citation type="journal article" date="2013" name="Genome Announc.">
        <title>Draft Genome Sequence of Streptomyces viridochromogenes Strain Tu57, Producer of Avilamycin.</title>
        <authorList>
            <person name="Gruning B.A."/>
            <person name="Erxleben A."/>
            <person name="Hahnlein A."/>
            <person name="Gunther S."/>
        </authorList>
    </citation>
    <scope>NUCLEOTIDE SEQUENCE [LARGE SCALE GENOMIC DNA]</scope>
    <source>
        <strain evidence="2 3">Tue57</strain>
    </source>
</reference>
<gene>
    <name evidence="2" type="ORF">STVIR_3962</name>
</gene>
<feature type="compositionally biased region" description="Basic residues" evidence="1">
    <location>
        <begin position="193"/>
        <end position="204"/>
    </location>
</feature>